<dbReference type="GO" id="GO:0000978">
    <property type="term" value="F:RNA polymerase II cis-regulatory region sequence-specific DNA binding"/>
    <property type="evidence" value="ECO:0007669"/>
    <property type="project" value="TreeGrafter"/>
</dbReference>
<dbReference type="FunFam" id="3.30.160.60:FF:000064">
    <property type="entry name" value="Early growth response protein 3"/>
    <property type="match status" value="1"/>
</dbReference>
<dbReference type="InterPro" id="IPR013087">
    <property type="entry name" value="Znf_C2H2_type"/>
</dbReference>
<evidence type="ECO:0000256" key="4">
    <source>
        <dbReference type="ARBA" id="ARBA00022771"/>
    </source>
</evidence>
<dbReference type="PANTHER" id="PTHR23235:SF120">
    <property type="entry name" value="KRUPPEL-LIKE FACTOR 15"/>
    <property type="match status" value="1"/>
</dbReference>
<dbReference type="Gene3D" id="3.30.160.60">
    <property type="entry name" value="Classic Zinc Finger"/>
    <property type="match status" value="3"/>
</dbReference>
<keyword evidence="6" id="KW-0805">Transcription regulation</keyword>
<evidence type="ECO:0000256" key="10">
    <source>
        <dbReference type="PROSITE-ProRule" id="PRU00042"/>
    </source>
</evidence>
<evidence type="ECO:0000256" key="3">
    <source>
        <dbReference type="ARBA" id="ARBA00022737"/>
    </source>
</evidence>
<sequence>MKAKSISYNLNLAGKLQDNPVSHDGAGLPECFPSQSELIGCLFRDSIKLNSKWIGVTLPRVDFMVGKRQEQSSELDELKNKILSDFCPFDAISHPSGPDQTPAMPKPSIKKETSDVSEHEHFRSNEEEKFTAIKTKQFDTFLFKPMKGETEDMATERLKNLLKLNYKIDVANNTFDIYFERSHQTNRKRRMLRCRYDGCSKNFKKAWNLFDHMRIHTGDKPFKCHICGRGFAQNGNLTKHIKLHTSENRKIHQCEICGRKYTERFNLRVHMKKHE</sequence>
<reference evidence="12" key="1">
    <citation type="submission" date="2023-07" db="EMBL/GenBank/DDBJ databases">
        <authorList>
            <consortium name="AG Swart"/>
            <person name="Singh M."/>
            <person name="Singh A."/>
            <person name="Seah K."/>
            <person name="Emmerich C."/>
        </authorList>
    </citation>
    <scope>NUCLEOTIDE SEQUENCE</scope>
    <source>
        <strain evidence="12">DP1</strain>
    </source>
</reference>
<dbReference type="SMART" id="SM00355">
    <property type="entry name" value="ZnF_C2H2"/>
    <property type="match status" value="3"/>
</dbReference>
<dbReference type="GO" id="GO:0005634">
    <property type="term" value="C:nucleus"/>
    <property type="evidence" value="ECO:0007669"/>
    <property type="project" value="UniProtKB-SubCell"/>
</dbReference>
<evidence type="ECO:0000256" key="6">
    <source>
        <dbReference type="ARBA" id="ARBA00023015"/>
    </source>
</evidence>
<evidence type="ECO:0000313" key="13">
    <source>
        <dbReference type="Proteomes" id="UP001295684"/>
    </source>
</evidence>
<keyword evidence="3" id="KW-0677">Repeat</keyword>
<evidence type="ECO:0000256" key="8">
    <source>
        <dbReference type="ARBA" id="ARBA00023163"/>
    </source>
</evidence>
<dbReference type="Pfam" id="PF00096">
    <property type="entry name" value="zf-C2H2"/>
    <property type="match status" value="3"/>
</dbReference>
<comment type="caution">
    <text evidence="12">The sequence shown here is derived from an EMBL/GenBank/DDBJ whole genome shotgun (WGS) entry which is preliminary data.</text>
</comment>
<keyword evidence="4 10" id="KW-0863">Zinc-finger</keyword>
<evidence type="ECO:0000256" key="5">
    <source>
        <dbReference type="ARBA" id="ARBA00022833"/>
    </source>
</evidence>
<evidence type="ECO:0000259" key="11">
    <source>
        <dbReference type="PROSITE" id="PS50157"/>
    </source>
</evidence>
<dbReference type="EMBL" id="CAMPGE010000623">
    <property type="protein sequence ID" value="CAI2359376.1"/>
    <property type="molecule type" value="Genomic_DNA"/>
</dbReference>
<feature type="domain" description="C2H2-type" evidence="11">
    <location>
        <begin position="192"/>
        <end position="221"/>
    </location>
</feature>
<dbReference type="PROSITE" id="PS00028">
    <property type="entry name" value="ZINC_FINGER_C2H2_1"/>
    <property type="match status" value="3"/>
</dbReference>
<keyword evidence="8" id="KW-0804">Transcription</keyword>
<keyword evidence="9" id="KW-0539">Nucleus</keyword>
<dbReference type="SUPFAM" id="SSF57667">
    <property type="entry name" value="beta-beta-alpha zinc fingers"/>
    <property type="match status" value="2"/>
</dbReference>
<dbReference type="InterPro" id="IPR036236">
    <property type="entry name" value="Znf_C2H2_sf"/>
</dbReference>
<dbReference type="GO" id="GO:0000981">
    <property type="term" value="F:DNA-binding transcription factor activity, RNA polymerase II-specific"/>
    <property type="evidence" value="ECO:0007669"/>
    <property type="project" value="TreeGrafter"/>
</dbReference>
<keyword evidence="5" id="KW-0862">Zinc</keyword>
<organism evidence="12 13">
    <name type="scientific">Euplotes crassus</name>
    <dbReference type="NCBI Taxonomy" id="5936"/>
    <lineage>
        <taxon>Eukaryota</taxon>
        <taxon>Sar</taxon>
        <taxon>Alveolata</taxon>
        <taxon>Ciliophora</taxon>
        <taxon>Intramacronucleata</taxon>
        <taxon>Spirotrichea</taxon>
        <taxon>Hypotrichia</taxon>
        <taxon>Euplotida</taxon>
        <taxon>Euplotidae</taxon>
        <taxon>Moneuplotes</taxon>
    </lineage>
</organism>
<dbReference type="GO" id="GO:0008270">
    <property type="term" value="F:zinc ion binding"/>
    <property type="evidence" value="ECO:0007669"/>
    <property type="project" value="UniProtKB-KW"/>
</dbReference>
<gene>
    <name evidence="12" type="ORF">ECRASSUSDP1_LOCUS665</name>
</gene>
<comment type="subcellular location">
    <subcellularLocation>
        <location evidence="1">Nucleus</location>
    </subcellularLocation>
</comment>
<evidence type="ECO:0000256" key="7">
    <source>
        <dbReference type="ARBA" id="ARBA00023125"/>
    </source>
</evidence>
<evidence type="ECO:0000256" key="1">
    <source>
        <dbReference type="ARBA" id="ARBA00004123"/>
    </source>
</evidence>
<dbReference type="AlphaFoldDB" id="A0AAD1TZN6"/>
<evidence type="ECO:0000313" key="12">
    <source>
        <dbReference type="EMBL" id="CAI2359376.1"/>
    </source>
</evidence>
<dbReference type="PROSITE" id="PS50157">
    <property type="entry name" value="ZINC_FINGER_C2H2_2"/>
    <property type="match status" value="3"/>
</dbReference>
<accession>A0AAD1TZN6</accession>
<proteinExistence type="predicted"/>
<name>A0AAD1TZN6_EUPCR</name>
<evidence type="ECO:0000256" key="2">
    <source>
        <dbReference type="ARBA" id="ARBA00022723"/>
    </source>
</evidence>
<dbReference type="Proteomes" id="UP001295684">
    <property type="component" value="Unassembled WGS sequence"/>
</dbReference>
<evidence type="ECO:0000256" key="9">
    <source>
        <dbReference type="ARBA" id="ARBA00023242"/>
    </source>
</evidence>
<protein>
    <recommendedName>
        <fullName evidence="11">C2H2-type domain-containing protein</fullName>
    </recommendedName>
</protein>
<dbReference type="PANTHER" id="PTHR23235">
    <property type="entry name" value="KRUEPPEL-LIKE TRANSCRIPTION FACTOR"/>
    <property type="match status" value="1"/>
</dbReference>
<feature type="domain" description="C2H2-type" evidence="11">
    <location>
        <begin position="222"/>
        <end position="249"/>
    </location>
</feature>
<keyword evidence="2" id="KW-0479">Metal-binding</keyword>
<keyword evidence="13" id="KW-1185">Reference proteome</keyword>
<feature type="domain" description="C2H2-type" evidence="11">
    <location>
        <begin position="252"/>
        <end position="275"/>
    </location>
</feature>
<keyword evidence="7" id="KW-0238">DNA-binding</keyword>